<feature type="compositionally biased region" description="Basic and acidic residues" evidence="1">
    <location>
        <begin position="103"/>
        <end position="118"/>
    </location>
</feature>
<feature type="region of interest" description="Disordered" evidence="1">
    <location>
        <begin position="103"/>
        <end position="125"/>
    </location>
</feature>
<dbReference type="EMBL" id="BMIY01000004">
    <property type="protein sequence ID" value="GGG55970.1"/>
    <property type="molecule type" value="Genomic_DNA"/>
</dbReference>
<dbReference type="InterPro" id="IPR003615">
    <property type="entry name" value="HNH_nuc"/>
</dbReference>
<proteinExistence type="predicted"/>
<dbReference type="AlphaFoldDB" id="A0A917LT66"/>
<dbReference type="RefSeq" id="WP_068811051.1">
    <property type="nucleotide sequence ID" value="NZ_BMIY01000004.1"/>
</dbReference>
<keyword evidence="4" id="KW-1185">Reference proteome</keyword>
<name>A0A917LT66_9GAMM</name>
<feature type="domain" description="HNH nuclease" evidence="2">
    <location>
        <begin position="202"/>
        <end position="250"/>
    </location>
</feature>
<dbReference type="Pfam" id="PF13391">
    <property type="entry name" value="HNH_2"/>
    <property type="match status" value="1"/>
</dbReference>
<reference evidence="3" key="2">
    <citation type="submission" date="2020-09" db="EMBL/GenBank/DDBJ databases">
        <authorList>
            <person name="Sun Q."/>
            <person name="Zhou Y."/>
        </authorList>
    </citation>
    <scope>NUCLEOTIDE SEQUENCE</scope>
    <source>
        <strain evidence="3">CGMCC 1.15425</strain>
    </source>
</reference>
<organism evidence="3 4">
    <name type="scientific">Pseudohongiella nitratireducens</name>
    <dbReference type="NCBI Taxonomy" id="1768907"/>
    <lineage>
        <taxon>Bacteria</taxon>
        <taxon>Pseudomonadati</taxon>
        <taxon>Pseudomonadota</taxon>
        <taxon>Gammaproteobacteria</taxon>
        <taxon>Pseudomonadales</taxon>
        <taxon>Pseudohongiellaceae</taxon>
        <taxon>Pseudohongiella</taxon>
    </lineage>
</organism>
<sequence length="299" mass="33229">MNVISENNEVLNASVSIQEIGGVFGLVMESRGGARGKPNERNTDYFPALDALLVRLGNRGLDKIRIHIVSSKALTIWKPDERTIEVDGNRDISLKGTDLKELRGKISKAQQEKKEDPNSKGGNPTKRILIEANLPEGVWKEVIFGSDATTIPISEDDVETDAEEFSPEDVEKSKEKISRAVALRRGQPKFRKKLLNMYECTCAVTGTSLPPILEAAHIVPYMGEKTNHVTNGILLRADIHTLFDLGLLGISQSYEVVVSSSMKETEYEAYNGRKIRLPENEAEWPSLPALKTRPLPSRH</sequence>
<evidence type="ECO:0000256" key="1">
    <source>
        <dbReference type="SAM" id="MobiDB-lite"/>
    </source>
</evidence>
<gene>
    <name evidence="3" type="ORF">GCM10011403_11380</name>
</gene>
<evidence type="ECO:0000313" key="4">
    <source>
        <dbReference type="Proteomes" id="UP000627715"/>
    </source>
</evidence>
<protein>
    <recommendedName>
        <fullName evidence="2">HNH nuclease domain-containing protein</fullName>
    </recommendedName>
</protein>
<reference evidence="3" key="1">
    <citation type="journal article" date="2014" name="Int. J. Syst. Evol. Microbiol.">
        <title>Complete genome sequence of Corynebacterium casei LMG S-19264T (=DSM 44701T), isolated from a smear-ripened cheese.</title>
        <authorList>
            <consortium name="US DOE Joint Genome Institute (JGI-PGF)"/>
            <person name="Walter F."/>
            <person name="Albersmeier A."/>
            <person name="Kalinowski J."/>
            <person name="Ruckert C."/>
        </authorList>
    </citation>
    <scope>NUCLEOTIDE SEQUENCE</scope>
    <source>
        <strain evidence="3">CGMCC 1.15425</strain>
    </source>
</reference>
<dbReference type="Proteomes" id="UP000627715">
    <property type="component" value="Unassembled WGS sequence"/>
</dbReference>
<comment type="caution">
    <text evidence="3">The sequence shown here is derived from an EMBL/GenBank/DDBJ whole genome shotgun (WGS) entry which is preliminary data.</text>
</comment>
<evidence type="ECO:0000313" key="3">
    <source>
        <dbReference type="EMBL" id="GGG55970.1"/>
    </source>
</evidence>
<evidence type="ECO:0000259" key="2">
    <source>
        <dbReference type="Pfam" id="PF13391"/>
    </source>
</evidence>
<accession>A0A917LT66</accession>